<dbReference type="OrthoDB" id="10502326at2759"/>
<keyword evidence="3" id="KW-1185">Reference proteome</keyword>
<name>A0A9D3NA87_9TELE</name>
<feature type="region of interest" description="Disordered" evidence="1">
    <location>
        <begin position="46"/>
        <end position="69"/>
    </location>
</feature>
<comment type="caution">
    <text evidence="2">The sequence shown here is derived from an EMBL/GenBank/DDBJ whole genome shotgun (WGS) entry which is preliminary data.</text>
</comment>
<dbReference type="EMBL" id="JAHKSW010000023">
    <property type="protein sequence ID" value="KAG7317639.1"/>
    <property type="molecule type" value="Genomic_DNA"/>
</dbReference>
<evidence type="ECO:0000313" key="3">
    <source>
        <dbReference type="Proteomes" id="UP000824219"/>
    </source>
</evidence>
<dbReference type="Proteomes" id="UP000824219">
    <property type="component" value="Linkage Group LG23"/>
</dbReference>
<proteinExistence type="predicted"/>
<organism evidence="2 3">
    <name type="scientific">Hemibagrus wyckioides</name>
    <dbReference type="NCBI Taxonomy" id="337641"/>
    <lineage>
        <taxon>Eukaryota</taxon>
        <taxon>Metazoa</taxon>
        <taxon>Chordata</taxon>
        <taxon>Craniata</taxon>
        <taxon>Vertebrata</taxon>
        <taxon>Euteleostomi</taxon>
        <taxon>Actinopterygii</taxon>
        <taxon>Neopterygii</taxon>
        <taxon>Teleostei</taxon>
        <taxon>Ostariophysi</taxon>
        <taxon>Siluriformes</taxon>
        <taxon>Bagridae</taxon>
        <taxon>Hemibagrus</taxon>
    </lineage>
</organism>
<protein>
    <submittedName>
        <fullName evidence="2">Uncharacterized protein</fullName>
    </submittedName>
</protein>
<evidence type="ECO:0000256" key="1">
    <source>
        <dbReference type="SAM" id="MobiDB-lite"/>
    </source>
</evidence>
<accession>A0A9D3NA87</accession>
<dbReference type="AlphaFoldDB" id="A0A9D3NA87"/>
<sequence>MNDRPRILHTGRSVLINKKPRQTRTEVFVVARLHCVAADGVEDLAQHQGEARPGETSTGHVGALGGQQGAGSVSTAAVLHCDLSGRLDTRSSMRKAETKPTAVPATPAINREEFSLETEYMEVFVMIPRN</sequence>
<evidence type="ECO:0000313" key="2">
    <source>
        <dbReference type="EMBL" id="KAG7317639.1"/>
    </source>
</evidence>
<reference evidence="2 3" key="1">
    <citation type="submission" date="2021-06" db="EMBL/GenBank/DDBJ databases">
        <title>Chromosome-level genome assembly of the red-tail catfish (Hemibagrus wyckioides).</title>
        <authorList>
            <person name="Shao F."/>
        </authorList>
    </citation>
    <scope>NUCLEOTIDE SEQUENCE [LARGE SCALE GENOMIC DNA]</scope>
    <source>
        <strain evidence="2">EC202008001</strain>
        <tissue evidence="2">Blood</tissue>
    </source>
</reference>
<gene>
    <name evidence="2" type="ORF">KOW79_018674</name>
</gene>